<dbReference type="GO" id="GO:0006556">
    <property type="term" value="P:S-adenosylmethionine biosynthetic process"/>
    <property type="evidence" value="ECO:0007669"/>
    <property type="project" value="UniProtKB-UniPathway"/>
</dbReference>
<dbReference type="OrthoDB" id="6235964at2759"/>
<feature type="region of interest" description="Disordered" evidence="1">
    <location>
        <begin position="74"/>
        <end position="106"/>
    </location>
</feature>
<dbReference type="AlphaFoldDB" id="A0A438NAY6"/>
<dbReference type="UniPathway" id="UPA00315">
    <property type="reaction ID" value="UER00080"/>
</dbReference>
<evidence type="ECO:0000256" key="1">
    <source>
        <dbReference type="SAM" id="MobiDB-lite"/>
    </source>
</evidence>
<dbReference type="InterPro" id="IPR005913">
    <property type="entry name" value="dTDP_dehydrorham_reduct"/>
</dbReference>
<dbReference type="Pfam" id="PF01370">
    <property type="entry name" value="Epimerase"/>
    <property type="match status" value="1"/>
</dbReference>
<dbReference type="CDD" id="cd05254">
    <property type="entry name" value="dTDP_HR_like_SDR_e"/>
    <property type="match status" value="1"/>
</dbReference>
<dbReference type="GO" id="GO:0048270">
    <property type="term" value="F:methionine adenosyltransferase regulator activity"/>
    <property type="evidence" value="ECO:0007669"/>
    <property type="project" value="TreeGrafter"/>
</dbReference>
<dbReference type="InterPro" id="IPR029903">
    <property type="entry name" value="RmlD-like-bd"/>
</dbReference>
<name>A0A438NAY6_EXOME</name>
<feature type="domain" description="NAD-dependent epimerase/dehydratase" evidence="2">
    <location>
        <begin position="4"/>
        <end position="60"/>
    </location>
</feature>
<gene>
    <name evidence="4" type="ORF">B0A52_03278</name>
</gene>
<evidence type="ECO:0000259" key="2">
    <source>
        <dbReference type="Pfam" id="PF01370"/>
    </source>
</evidence>
<evidence type="ECO:0000259" key="3">
    <source>
        <dbReference type="Pfam" id="PF04321"/>
    </source>
</evidence>
<reference evidence="4 5" key="1">
    <citation type="submission" date="2017-03" db="EMBL/GenBank/DDBJ databases">
        <title>Genomes of endolithic fungi from Antarctica.</title>
        <authorList>
            <person name="Coleine C."/>
            <person name="Masonjones S."/>
            <person name="Stajich J.E."/>
        </authorList>
    </citation>
    <scope>NUCLEOTIDE SEQUENCE [LARGE SCALE GENOMIC DNA]</scope>
    <source>
        <strain evidence="4 5">CCFEE 6314</strain>
    </source>
</reference>
<evidence type="ECO:0000313" key="5">
    <source>
        <dbReference type="Proteomes" id="UP000288859"/>
    </source>
</evidence>
<dbReference type="Proteomes" id="UP000288859">
    <property type="component" value="Unassembled WGS sequence"/>
</dbReference>
<dbReference type="GO" id="GO:0048269">
    <property type="term" value="C:methionine adenosyltransferase complex"/>
    <property type="evidence" value="ECO:0007669"/>
    <property type="project" value="TreeGrafter"/>
</dbReference>
<sequence>MPRALVTGATGLLGRAIHSAFTDAGYETTGTGFSRASGSILRLDIQDEAAVQKVFDEVKHLGLVSSTKLEPYRPTTLPLSPLSHEDLTKSRPHTAAADRSPDSCTRDPIAARRLNVSATETLARVASQSKKNTLVIYISTDYVFSGAQGEAPYKTDAATGPTNIYGQTKLEGETAVLQYPGTVVLRVPVLYGATEPRENNAESAVNVLLDALWKSQKEQVKMDDWAIRYPTNVIDVARVLVDITEKARSSPSVGQDTLPLPRVLHFSSEDRMTKYEMVKVLADIMALPVDGVTPDRDGGKPGPDGTPRPFDCHLDTAALKELGISVDTVNFVAWWRRWVGAFRH</sequence>
<proteinExistence type="predicted"/>
<dbReference type="Gene3D" id="3.40.50.720">
    <property type="entry name" value="NAD(P)-binding Rossmann-like Domain"/>
    <property type="match status" value="2"/>
</dbReference>
<dbReference type="InterPro" id="IPR001509">
    <property type="entry name" value="Epimerase_deHydtase"/>
</dbReference>
<feature type="domain" description="RmlD-like substrate binding" evidence="3">
    <location>
        <begin position="95"/>
        <end position="323"/>
    </location>
</feature>
<dbReference type="Pfam" id="PF04321">
    <property type="entry name" value="RmlD_sub_bind"/>
    <property type="match status" value="1"/>
</dbReference>
<dbReference type="PANTHER" id="PTHR10491:SF4">
    <property type="entry name" value="METHIONINE ADENOSYLTRANSFERASE 2 SUBUNIT BETA"/>
    <property type="match status" value="1"/>
</dbReference>
<dbReference type="PANTHER" id="PTHR10491">
    <property type="entry name" value="DTDP-4-DEHYDRORHAMNOSE REDUCTASE"/>
    <property type="match status" value="1"/>
</dbReference>
<dbReference type="VEuPathDB" id="FungiDB:PV10_04005"/>
<protein>
    <submittedName>
        <fullName evidence="4">Uncharacterized protein</fullName>
    </submittedName>
</protein>
<dbReference type="EMBL" id="NAJM01000010">
    <property type="protein sequence ID" value="RVX72925.1"/>
    <property type="molecule type" value="Genomic_DNA"/>
</dbReference>
<evidence type="ECO:0000313" key="4">
    <source>
        <dbReference type="EMBL" id="RVX72925.1"/>
    </source>
</evidence>
<dbReference type="SUPFAM" id="SSF51735">
    <property type="entry name" value="NAD(P)-binding Rossmann-fold domains"/>
    <property type="match status" value="2"/>
</dbReference>
<accession>A0A438NAY6</accession>
<dbReference type="InterPro" id="IPR036291">
    <property type="entry name" value="NAD(P)-bd_dom_sf"/>
</dbReference>
<organism evidence="4 5">
    <name type="scientific">Exophiala mesophila</name>
    <name type="common">Black yeast-like fungus</name>
    <dbReference type="NCBI Taxonomy" id="212818"/>
    <lineage>
        <taxon>Eukaryota</taxon>
        <taxon>Fungi</taxon>
        <taxon>Dikarya</taxon>
        <taxon>Ascomycota</taxon>
        <taxon>Pezizomycotina</taxon>
        <taxon>Eurotiomycetes</taxon>
        <taxon>Chaetothyriomycetidae</taxon>
        <taxon>Chaetothyriales</taxon>
        <taxon>Herpotrichiellaceae</taxon>
        <taxon>Exophiala</taxon>
    </lineage>
</organism>
<comment type="caution">
    <text evidence="4">The sequence shown here is derived from an EMBL/GenBank/DDBJ whole genome shotgun (WGS) entry which is preliminary data.</text>
</comment>